<dbReference type="Gene3D" id="3.20.20.70">
    <property type="entry name" value="Aldolase class I"/>
    <property type="match status" value="1"/>
</dbReference>
<protein>
    <submittedName>
        <fullName evidence="2">Triosephosphate isomerase</fullName>
    </submittedName>
</protein>
<dbReference type="RefSeq" id="WP_091463236.1">
    <property type="nucleotide sequence ID" value="NZ_FMHU01000002.1"/>
</dbReference>
<name>A0A1C6SR16_9ACTN</name>
<keyword evidence="1 2" id="KW-0413">Isomerase</keyword>
<keyword evidence="3" id="KW-1185">Reference proteome</keyword>
<dbReference type="EMBL" id="FMHU01000002">
    <property type="protein sequence ID" value="SCL32054.1"/>
    <property type="molecule type" value="Genomic_DNA"/>
</dbReference>
<dbReference type="AlphaFoldDB" id="A0A1C6SR16"/>
<evidence type="ECO:0000256" key="1">
    <source>
        <dbReference type="ARBA" id="ARBA00023235"/>
    </source>
</evidence>
<dbReference type="Pfam" id="PF00121">
    <property type="entry name" value="TIM"/>
    <property type="match status" value="1"/>
</dbReference>
<sequence>MTGSLTPPFFEIGPKNLLRRREIESVAVAAGRAGDDHGVTVLLTVPTALVAPVEGLGCGVRVLAQGMHTDRLGPSMNRVTAESLADAGAWGVMLNHDADPLDGTQLELALQRAVEVGLETVVCAATQHEAVRFAALEPTVVLYEPPSLIGTSRAGRRDWIATSTEAIHRAGHAVLAMHAGGISTPATARAVMAAGAEGTGSTSGVLSAPDREAAARQFIAATRIGWDEARRAWPATTR</sequence>
<dbReference type="GO" id="GO:0004807">
    <property type="term" value="F:triose-phosphate isomerase activity"/>
    <property type="evidence" value="ECO:0007669"/>
    <property type="project" value="InterPro"/>
</dbReference>
<dbReference type="Proteomes" id="UP000198906">
    <property type="component" value="Unassembled WGS sequence"/>
</dbReference>
<organism evidence="2 3">
    <name type="scientific">Micromonospora inyonensis</name>
    <dbReference type="NCBI Taxonomy" id="47866"/>
    <lineage>
        <taxon>Bacteria</taxon>
        <taxon>Bacillati</taxon>
        <taxon>Actinomycetota</taxon>
        <taxon>Actinomycetes</taxon>
        <taxon>Micromonosporales</taxon>
        <taxon>Micromonosporaceae</taxon>
        <taxon>Micromonospora</taxon>
    </lineage>
</organism>
<dbReference type="InterPro" id="IPR035990">
    <property type="entry name" value="TIM_sf"/>
</dbReference>
<dbReference type="InterPro" id="IPR013785">
    <property type="entry name" value="Aldolase_TIM"/>
</dbReference>
<gene>
    <name evidence="2" type="ORF">GA0074694_6155</name>
</gene>
<evidence type="ECO:0000313" key="2">
    <source>
        <dbReference type="EMBL" id="SCL32054.1"/>
    </source>
</evidence>
<dbReference type="PROSITE" id="PS51440">
    <property type="entry name" value="TIM_2"/>
    <property type="match status" value="1"/>
</dbReference>
<evidence type="ECO:0000313" key="3">
    <source>
        <dbReference type="Proteomes" id="UP000198906"/>
    </source>
</evidence>
<dbReference type="SUPFAM" id="SSF51351">
    <property type="entry name" value="Triosephosphate isomerase (TIM)"/>
    <property type="match status" value="1"/>
</dbReference>
<dbReference type="STRING" id="47866.GA0074694_6155"/>
<reference evidence="3" key="1">
    <citation type="submission" date="2016-06" db="EMBL/GenBank/DDBJ databases">
        <authorList>
            <person name="Varghese N."/>
        </authorList>
    </citation>
    <scope>NUCLEOTIDE SEQUENCE [LARGE SCALE GENOMIC DNA]</scope>
    <source>
        <strain evidence="3">DSM 46123</strain>
    </source>
</reference>
<proteinExistence type="predicted"/>
<accession>A0A1C6SR16</accession>
<dbReference type="InterPro" id="IPR000652">
    <property type="entry name" value="Triosephosphate_isomerase"/>
</dbReference>